<comment type="caution">
    <text evidence="2">The sequence shown here is derived from an EMBL/GenBank/DDBJ whole genome shotgun (WGS) entry which is preliminary data.</text>
</comment>
<dbReference type="Gene3D" id="2.40.50.40">
    <property type="match status" value="1"/>
</dbReference>
<evidence type="ECO:0000259" key="1">
    <source>
        <dbReference type="Pfam" id="PF16719"/>
    </source>
</evidence>
<name>A0AAD3P3M3_NEPGR</name>
<dbReference type="Proteomes" id="UP001279734">
    <property type="component" value="Unassembled WGS sequence"/>
</dbReference>
<dbReference type="GO" id="GO:0003682">
    <property type="term" value="F:chromatin binding"/>
    <property type="evidence" value="ECO:0007669"/>
    <property type="project" value="InterPro"/>
</dbReference>
<dbReference type="PANTHER" id="PTHR33827">
    <property type="entry name" value="PROTEIN SAWADEE HOMEODOMAIN HOMOLOG 2"/>
    <property type="match status" value="1"/>
</dbReference>
<sequence>MDRLRPRDRKVFSGFTTAEFEKLEKLLYEFGEQTLSREFCQKVAIAFSRSAGRAGKPRVKWDEIQGWFQNKQKECLVKSNSLSLQLMEITTLPDVAGNLVVRPDACIPKHSHEQCEILINLPSTQLMETTCLPGVRKTLVACPDAYIPKKAHEVNRVPKGAKFAYLSDFEVEARSSRDGAWYDVDRIITHRVVSSGEVEVRVRFSGYGAKDDEWVNAKRSVRERSIPLEHWECYKVKVRDVVLCFQEKKDQALYYDAHVVGILRRMHDIRGCRCIFLVRYDHDRTEASSKLDICCSSPVVACASLYN</sequence>
<dbReference type="InterPro" id="IPR039276">
    <property type="entry name" value="SHH1/2"/>
</dbReference>
<feature type="domain" description="SAWADEE" evidence="1">
    <location>
        <begin position="168"/>
        <end position="289"/>
    </location>
</feature>
<dbReference type="Gene3D" id="2.30.30.140">
    <property type="match status" value="1"/>
</dbReference>
<dbReference type="Pfam" id="PF16719">
    <property type="entry name" value="SAWADEE"/>
    <property type="match status" value="1"/>
</dbReference>
<gene>
    <name evidence="2" type="ORF">Nepgr_000923</name>
</gene>
<dbReference type="InterPro" id="IPR032001">
    <property type="entry name" value="SAWADEE_dom"/>
</dbReference>
<accession>A0AAD3P3M3</accession>
<dbReference type="PANTHER" id="PTHR33827:SF3">
    <property type="entry name" value="OS09G0346900 PROTEIN"/>
    <property type="match status" value="1"/>
</dbReference>
<keyword evidence="3" id="KW-1185">Reference proteome</keyword>
<evidence type="ECO:0000313" key="2">
    <source>
        <dbReference type="EMBL" id="GMG99083.1"/>
    </source>
</evidence>
<dbReference type="InterPro" id="IPR016197">
    <property type="entry name" value="Chromo-like_dom_sf"/>
</dbReference>
<dbReference type="AlphaFoldDB" id="A0AAD3P3M3"/>
<reference evidence="2" key="1">
    <citation type="submission" date="2023-05" db="EMBL/GenBank/DDBJ databases">
        <title>Nepenthes gracilis genome sequencing.</title>
        <authorList>
            <person name="Fukushima K."/>
        </authorList>
    </citation>
    <scope>NUCLEOTIDE SEQUENCE</scope>
    <source>
        <strain evidence="2">SING2019-196</strain>
    </source>
</reference>
<protein>
    <recommendedName>
        <fullName evidence="1">SAWADEE domain-containing protein</fullName>
    </recommendedName>
</protein>
<evidence type="ECO:0000313" key="3">
    <source>
        <dbReference type="Proteomes" id="UP001279734"/>
    </source>
</evidence>
<proteinExistence type="predicted"/>
<dbReference type="CDD" id="cd00024">
    <property type="entry name" value="CD_CSD"/>
    <property type="match status" value="1"/>
</dbReference>
<dbReference type="SUPFAM" id="SSF54160">
    <property type="entry name" value="Chromo domain-like"/>
    <property type="match status" value="1"/>
</dbReference>
<dbReference type="EMBL" id="BSYO01000001">
    <property type="protein sequence ID" value="GMG99083.1"/>
    <property type="molecule type" value="Genomic_DNA"/>
</dbReference>
<organism evidence="2 3">
    <name type="scientific">Nepenthes gracilis</name>
    <name type="common">Slender pitcher plant</name>
    <dbReference type="NCBI Taxonomy" id="150966"/>
    <lineage>
        <taxon>Eukaryota</taxon>
        <taxon>Viridiplantae</taxon>
        <taxon>Streptophyta</taxon>
        <taxon>Embryophyta</taxon>
        <taxon>Tracheophyta</taxon>
        <taxon>Spermatophyta</taxon>
        <taxon>Magnoliopsida</taxon>
        <taxon>eudicotyledons</taxon>
        <taxon>Gunneridae</taxon>
        <taxon>Pentapetalae</taxon>
        <taxon>Caryophyllales</taxon>
        <taxon>Nepenthaceae</taxon>
        <taxon>Nepenthes</taxon>
    </lineage>
</organism>